<dbReference type="EMBL" id="JAJGAK010000001">
    <property type="protein sequence ID" value="MCC8361903.1"/>
    <property type="molecule type" value="Genomic_DNA"/>
</dbReference>
<dbReference type="RefSeq" id="WP_230525548.1">
    <property type="nucleotide sequence ID" value="NZ_JAJGAK010000001.1"/>
</dbReference>
<organism evidence="2 3">
    <name type="scientific">Noviluteimonas lactosilytica</name>
    <dbReference type="NCBI Taxonomy" id="2888523"/>
    <lineage>
        <taxon>Bacteria</taxon>
        <taxon>Pseudomonadati</taxon>
        <taxon>Pseudomonadota</taxon>
        <taxon>Gammaproteobacteria</taxon>
        <taxon>Lysobacterales</taxon>
        <taxon>Lysobacteraceae</taxon>
        <taxon>Noviluteimonas</taxon>
    </lineage>
</organism>
<evidence type="ECO:0000259" key="1">
    <source>
        <dbReference type="Pfam" id="PF00753"/>
    </source>
</evidence>
<keyword evidence="3" id="KW-1185">Reference proteome</keyword>
<dbReference type="Gene3D" id="3.60.15.10">
    <property type="entry name" value="Ribonuclease Z/Hydroxyacylglutathione hydrolase-like"/>
    <property type="match status" value="1"/>
</dbReference>
<feature type="domain" description="Metallo-beta-lactamase" evidence="1">
    <location>
        <begin position="17"/>
        <end position="250"/>
    </location>
</feature>
<evidence type="ECO:0000313" key="2">
    <source>
        <dbReference type="EMBL" id="MCC8361903.1"/>
    </source>
</evidence>
<comment type="caution">
    <text evidence="2">The sequence shown here is derived from an EMBL/GenBank/DDBJ whole genome shotgun (WGS) entry which is preliminary data.</text>
</comment>
<protein>
    <submittedName>
        <fullName evidence="2">MBL fold metallo-hydrolase</fullName>
    </submittedName>
</protein>
<dbReference type="Pfam" id="PF00753">
    <property type="entry name" value="Lactamase_B"/>
    <property type="match status" value="1"/>
</dbReference>
<name>A0ABS8JEI6_9GAMM</name>
<dbReference type="InterPro" id="IPR036866">
    <property type="entry name" value="RibonucZ/Hydroxyglut_hydro"/>
</dbReference>
<gene>
    <name evidence="2" type="ORF">LK996_02235</name>
</gene>
<dbReference type="PANTHER" id="PTHR30619:SF1">
    <property type="entry name" value="RECOMBINATION PROTEIN 2"/>
    <property type="match status" value="1"/>
</dbReference>
<dbReference type="PANTHER" id="PTHR30619">
    <property type="entry name" value="DNA INTERNALIZATION/COMPETENCE PROTEIN COMEC/REC2"/>
    <property type="match status" value="1"/>
</dbReference>
<sequence length="345" mass="37598">MAGMRPPAGWMALHFIDVGQGDAALLEFPCGTALVDAGGEDSDNARFAAYLDAFFDARPERQRFVDVVVLSHSHDDHNRGVEYLRADPKFDVGAVVDSGKDLDGGADRQRLFRAWVKRHGGTARSVKTESIEFTDGVTDDTIDPIEGCDANDEDPTFRVVSGGWSFDTGGFKKANDHSVVLRVDWGESSFLFTGDLEDEHGKGGIPEMLYYYGEDLAIFDVDVWKVGHHASPNGISEDLLRAMTPRIALIGVGDDESSKAKGYGHPRDLALALLTDDTLGVTCRRQHAVVHEYSEAHGEPHPRELDHAIFGTGWDGNIVLLAHPDGRMAVHVDGAAEDQLEDCGE</sequence>
<accession>A0ABS8JEI6</accession>
<dbReference type="InterPro" id="IPR052159">
    <property type="entry name" value="Competence_DNA_uptake"/>
</dbReference>
<dbReference type="Proteomes" id="UP001165293">
    <property type="component" value="Unassembled WGS sequence"/>
</dbReference>
<dbReference type="SUPFAM" id="SSF56281">
    <property type="entry name" value="Metallo-hydrolase/oxidoreductase"/>
    <property type="match status" value="1"/>
</dbReference>
<evidence type="ECO:0000313" key="3">
    <source>
        <dbReference type="Proteomes" id="UP001165293"/>
    </source>
</evidence>
<proteinExistence type="predicted"/>
<reference evidence="2" key="1">
    <citation type="submission" date="2021-10" db="EMBL/GenBank/DDBJ databases">
        <authorList>
            <person name="Lyu M."/>
            <person name="Wang X."/>
            <person name="Meng X."/>
            <person name="Xu K."/>
        </authorList>
    </citation>
    <scope>NUCLEOTIDE SEQUENCE</scope>
    <source>
        <strain evidence="2">A6</strain>
    </source>
</reference>
<dbReference type="InterPro" id="IPR001279">
    <property type="entry name" value="Metallo-B-lactamas"/>
</dbReference>